<organism evidence="1 2">
    <name type="scientific">Cannabis sativa</name>
    <name type="common">Hemp</name>
    <name type="synonym">Marijuana</name>
    <dbReference type="NCBI Taxonomy" id="3483"/>
    <lineage>
        <taxon>Eukaryota</taxon>
        <taxon>Viridiplantae</taxon>
        <taxon>Streptophyta</taxon>
        <taxon>Embryophyta</taxon>
        <taxon>Tracheophyta</taxon>
        <taxon>Spermatophyta</taxon>
        <taxon>Magnoliopsida</taxon>
        <taxon>eudicotyledons</taxon>
        <taxon>Gunneridae</taxon>
        <taxon>Pentapetalae</taxon>
        <taxon>rosids</taxon>
        <taxon>fabids</taxon>
        <taxon>Rosales</taxon>
        <taxon>Cannabaceae</taxon>
        <taxon>Cannabis</taxon>
    </lineage>
</organism>
<dbReference type="Proteomes" id="UP000525078">
    <property type="component" value="Unassembled WGS sequence"/>
</dbReference>
<reference evidence="1 2" key="1">
    <citation type="journal article" date="2020" name="bioRxiv">
        <title>Sequence and annotation of 42 cannabis genomes reveals extensive copy number variation in cannabinoid synthesis and pathogen resistance genes.</title>
        <authorList>
            <person name="Mckernan K.J."/>
            <person name="Helbert Y."/>
            <person name="Kane L.T."/>
            <person name="Ebling H."/>
            <person name="Zhang L."/>
            <person name="Liu B."/>
            <person name="Eaton Z."/>
            <person name="Mclaughlin S."/>
            <person name="Kingan S."/>
            <person name="Baybayan P."/>
            <person name="Concepcion G."/>
            <person name="Jordan M."/>
            <person name="Riva A."/>
            <person name="Barbazuk W."/>
            <person name="Harkins T."/>
        </authorList>
    </citation>
    <scope>NUCLEOTIDE SEQUENCE [LARGE SCALE GENOMIC DNA]</scope>
    <source>
        <strain evidence="2">cv. Jamaican Lion 4</strain>
        <tissue evidence="1">Leaf</tissue>
    </source>
</reference>
<name>A0A7J6ERV0_CANSA</name>
<sequence length="130" mass="14376">MTRRASSEARWRAMPQPIPREAPLRSKFSEIGTLRLMPKILALRAVQTHTAASRSTKSPIRLQQGVLGGVPTTTCTNSFNNFAHTPSFRVSKGHLALELRVGIVGINGILVELTIVKSTKLRERRRAVHA</sequence>
<dbReference type="EMBL" id="JAATIP010000203">
    <property type="protein sequence ID" value="KAF4360459.1"/>
    <property type="molecule type" value="Genomic_DNA"/>
</dbReference>
<evidence type="ECO:0000313" key="2">
    <source>
        <dbReference type="Proteomes" id="UP000525078"/>
    </source>
</evidence>
<comment type="caution">
    <text evidence="1">The sequence shown here is derived from an EMBL/GenBank/DDBJ whole genome shotgun (WGS) entry which is preliminary data.</text>
</comment>
<protein>
    <submittedName>
        <fullName evidence="1">Uncharacterized protein</fullName>
    </submittedName>
</protein>
<evidence type="ECO:0000313" key="1">
    <source>
        <dbReference type="EMBL" id="KAF4360459.1"/>
    </source>
</evidence>
<gene>
    <name evidence="1" type="ORF">F8388_001930</name>
</gene>
<dbReference type="AlphaFoldDB" id="A0A7J6ERV0"/>
<proteinExistence type="predicted"/>
<accession>A0A7J6ERV0</accession>